<dbReference type="PANTHER" id="PTHR46382">
    <property type="entry name" value="PHOSPHATIDATE CYTIDYLYLTRANSFERASE"/>
    <property type="match status" value="1"/>
</dbReference>
<evidence type="ECO:0000256" key="9">
    <source>
        <dbReference type="ARBA" id="ARBA00022516"/>
    </source>
</evidence>
<evidence type="ECO:0000256" key="18">
    <source>
        <dbReference type="ARBA" id="ARBA00029893"/>
    </source>
</evidence>
<organism evidence="25 26">
    <name type="scientific">Kiritimatiella glycovorans</name>
    <dbReference type="NCBI Taxonomy" id="1307763"/>
    <lineage>
        <taxon>Bacteria</taxon>
        <taxon>Pseudomonadati</taxon>
        <taxon>Kiritimatiellota</taxon>
        <taxon>Kiritimatiellia</taxon>
        <taxon>Kiritimatiellales</taxon>
        <taxon>Kiritimatiellaceae</taxon>
        <taxon>Kiritimatiella</taxon>
    </lineage>
</organism>
<evidence type="ECO:0000256" key="11">
    <source>
        <dbReference type="ARBA" id="ARBA00022692"/>
    </source>
</evidence>
<dbReference type="Proteomes" id="UP000035268">
    <property type="component" value="Chromosome"/>
</dbReference>
<dbReference type="GO" id="GO:0004605">
    <property type="term" value="F:phosphatidate cytidylyltransferase activity"/>
    <property type="evidence" value="ECO:0007669"/>
    <property type="project" value="UniProtKB-EC"/>
</dbReference>
<dbReference type="OrthoDB" id="9799199at2"/>
<evidence type="ECO:0000256" key="20">
    <source>
        <dbReference type="ARBA" id="ARBA00032253"/>
    </source>
</evidence>
<comment type="subcellular location">
    <subcellularLocation>
        <location evidence="2">Cell membrane</location>
        <topology evidence="2">Multi-pass membrane protein</topology>
    </subcellularLocation>
</comment>
<evidence type="ECO:0000256" key="7">
    <source>
        <dbReference type="ARBA" id="ARBA00019373"/>
    </source>
</evidence>
<keyword evidence="9" id="KW-0444">Lipid biosynthesis</keyword>
<evidence type="ECO:0000256" key="19">
    <source>
        <dbReference type="ARBA" id="ARBA00031825"/>
    </source>
</evidence>
<keyword evidence="16" id="KW-0594">Phospholipid biosynthesis</keyword>
<keyword evidence="15 24" id="KW-0472">Membrane</keyword>
<keyword evidence="8" id="KW-1003">Cell membrane</keyword>
<comment type="pathway">
    <text evidence="3">Phospholipid metabolism; CDP-diacylglycerol biosynthesis; CDP-diacylglycerol from sn-glycerol 3-phosphate: step 3/3.</text>
</comment>
<name>A0A0G3EGV7_9BACT</name>
<evidence type="ECO:0000256" key="23">
    <source>
        <dbReference type="ARBA" id="ARBA00033406"/>
    </source>
</evidence>
<comment type="pathway">
    <text evidence="4">Lipid metabolism.</text>
</comment>
<evidence type="ECO:0000256" key="15">
    <source>
        <dbReference type="ARBA" id="ARBA00023136"/>
    </source>
</evidence>
<evidence type="ECO:0000313" key="25">
    <source>
        <dbReference type="EMBL" id="AKJ65588.1"/>
    </source>
</evidence>
<dbReference type="EMBL" id="CP010904">
    <property type="protein sequence ID" value="AKJ65588.1"/>
    <property type="molecule type" value="Genomic_DNA"/>
</dbReference>
<comment type="catalytic activity">
    <reaction evidence="1">
        <text>a 1,2-diacyl-sn-glycero-3-phosphate + CTP + H(+) = a CDP-1,2-diacyl-sn-glycerol + diphosphate</text>
        <dbReference type="Rhea" id="RHEA:16229"/>
        <dbReference type="ChEBI" id="CHEBI:15378"/>
        <dbReference type="ChEBI" id="CHEBI:33019"/>
        <dbReference type="ChEBI" id="CHEBI:37563"/>
        <dbReference type="ChEBI" id="CHEBI:58332"/>
        <dbReference type="ChEBI" id="CHEBI:58608"/>
        <dbReference type="EC" id="2.7.7.41"/>
    </reaction>
</comment>
<evidence type="ECO:0000313" key="26">
    <source>
        <dbReference type="Proteomes" id="UP000035268"/>
    </source>
</evidence>
<evidence type="ECO:0000256" key="21">
    <source>
        <dbReference type="ARBA" id="ARBA00032396"/>
    </source>
</evidence>
<dbReference type="PANTHER" id="PTHR46382:SF1">
    <property type="entry name" value="PHOSPHATIDATE CYTIDYLYLTRANSFERASE"/>
    <property type="match status" value="1"/>
</dbReference>
<evidence type="ECO:0000256" key="8">
    <source>
        <dbReference type="ARBA" id="ARBA00022475"/>
    </source>
</evidence>
<dbReference type="EC" id="2.7.7.41" evidence="6"/>
<reference evidence="25 26" key="2">
    <citation type="journal article" date="2016" name="ISME J.">
        <title>Characterization of the first cultured representative of Verrucomicrobia subdivision 5 indicates the proposal of a novel phylum.</title>
        <authorList>
            <person name="Spring S."/>
            <person name="Bunk B."/>
            <person name="Sproer C."/>
            <person name="Schumann P."/>
            <person name="Rohde M."/>
            <person name="Tindall B.J."/>
            <person name="Klenk H.P."/>
        </authorList>
    </citation>
    <scope>NUCLEOTIDE SEQUENCE [LARGE SCALE GENOMIC DNA]</scope>
    <source>
        <strain evidence="25 26">L21-Fru-AB</strain>
    </source>
</reference>
<dbReference type="Pfam" id="PF01148">
    <property type="entry name" value="CTP_transf_1"/>
    <property type="match status" value="1"/>
</dbReference>
<evidence type="ECO:0000256" key="1">
    <source>
        <dbReference type="ARBA" id="ARBA00001698"/>
    </source>
</evidence>
<feature type="transmembrane region" description="Helical" evidence="24">
    <location>
        <begin position="86"/>
        <end position="105"/>
    </location>
</feature>
<dbReference type="AlphaFoldDB" id="A0A0G3EGV7"/>
<feature type="transmembrane region" description="Helical" evidence="24">
    <location>
        <begin position="214"/>
        <end position="234"/>
    </location>
</feature>
<evidence type="ECO:0000256" key="3">
    <source>
        <dbReference type="ARBA" id="ARBA00005119"/>
    </source>
</evidence>
<evidence type="ECO:0000256" key="6">
    <source>
        <dbReference type="ARBA" id="ARBA00012487"/>
    </source>
</evidence>
<keyword evidence="13 24" id="KW-1133">Transmembrane helix</keyword>
<keyword evidence="10 25" id="KW-0808">Transferase</keyword>
<dbReference type="STRING" id="1307763.L21SP4_02362"/>
<feature type="transmembrane region" description="Helical" evidence="24">
    <location>
        <begin position="117"/>
        <end position="136"/>
    </location>
</feature>
<evidence type="ECO:0000256" key="22">
    <source>
        <dbReference type="ARBA" id="ARBA00032743"/>
    </source>
</evidence>
<reference evidence="26" key="1">
    <citation type="submission" date="2015-02" db="EMBL/GenBank/DDBJ databases">
        <title>Description and complete genome sequence of the first cultured representative of the subdivision 5 of the Verrucomicrobia phylum.</title>
        <authorList>
            <person name="Spring S."/>
            <person name="Bunk B."/>
            <person name="Sproer C."/>
            <person name="Klenk H.-P."/>
        </authorList>
    </citation>
    <scope>NUCLEOTIDE SEQUENCE [LARGE SCALE GENOMIC DNA]</scope>
    <source>
        <strain evidence="26">L21-Fru-AB</strain>
    </source>
</reference>
<keyword evidence="14" id="KW-0443">Lipid metabolism</keyword>
<dbReference type="KEGG" id="vbl:L21SP4_02362"/>
<keyword evidence="26" id="KW-1185">Reference proteome</keyword>
<evidence type="ECO:0000256" key="24">
    <source>
        <dbReference type="SAM" id="Phobius"/>
    </source>
</evidence>
<protein>
    <recommendedName>
        <fullName evidence="7">Phosphatidate cytidylyltransferase</fullName>
        <ecNumber evidence="6">2.7.7.41</ecNumber>
    </recommendedName>
    <alternativeName>
        <fullName evidence="20">CDP-DAG synthase</fullName>
    </alternativeName>
    <alternativeName>
        <fullName evidence="22">CDP-DG synthase</fullName>
    </alternativeName>
    <alternativeName>
        <fullName evidence="18">CDP-diacylglycerol synthase</fullName>
    </alternativeName>
    <alternativeName>
        <fullName evidence="21">CDP-diglyceride pyrophosphorylase</fullName>
    </alternativeName>
    <alternativeName>
        <fullName evidence="23">CDP-diglyceride synthase</fullName>
    </alternativeName>
    <alternativeName>
        <fullName evidence="19">CTP:phosphatidate cytidylyltransferase</fullName>
    </alternativeName>
</protein>
<evidence type="ECO:0000256" key="12">
    <source>
        <dbReference type="ARBA" id="ARBA00022695"/>
    </source>
</evidence>
<keyword evidence="12 25" id="KW-0548">Nucleotidyltransferase</keyword>
<proteinExistence type="inferred from homology"/>
<sequence>MDHKRIMIGIGIAALLVLACSLVPAGHPLVAVVLIPVGARALFEFNALLAPRSERGSDRWDLGRGMVFLLAAWGVERYGWTEATTWGALFFVCATVLIEALLRTDRASWSRTIGHRLTGQIYVIVLWSFVLRVFVSGDPGQALWPGLFLLMMVKGADAGAYLVGSRIGRHKLFPLVSPRKSWEGVGGAVLVACIAALAWSVVTGGWIGSIPLPLHHALILGLILPSAGVAGDLVESRFKREVSAKDSADAIYGMGGVLDMVDSLLFAAPVFYVYIHWFLTP</sequence>
<feature type="transmembrane region" description="Helical" evidence="24">
    <location>
        <begin position="185"/>
        <end position="208"/>
    </location>
</feature>
<dbReference type="GO" id="GO:0016024">
    <property type="term" value="P:CDP-diacylglycerol biosynthetic process"/>
    <property type="evidence" value="ECO:0007669"/>
    <property type="project" value="TreeGrafter"/>
</dbReference>
<accession>A0A0G3EGV7</accession>
<gene>
    <name evidence="25" type="primary">cdsA</name>
    <name evidence="25" type="ORF">L21SP4_02362</name>
</gene>
<dbReference type="PROSITE" id="PS51257">
    <property type="entry name" value="PROKAR_LIPOPROTEIN"/>
    <property type="match status" value="1"/>
</dbReference>
<comment type="similarity">
    <text evidence="5">Belongs to the CDS family.</text>
</comment>
<dbReference type="GO" id="GO:0005886">
    <property type="term" value="C:plasma membrane"/>
    <property type="evidence" value="ECO:0007669"/>
    <property type="project" value="UniProtKB-SubCell"/>
</dbReference>
<keyword evidence="11 24" id="KW-0812">Transmembrane</keyword>
<evidence type="ECO:0000256" key="17">
    <source>
        <dbReference type="ARBA" id="ARBA00023264"/>
    </source>
</evidence>
<evidence type="ECO:0000256" key="2">
    <source>
        <dbReference type="ARBA" id="ARBA00004651"/>
    </source>
</evidence>
<dbReference type="RefSeq" id="WP_052882797.1">
    <property type="nucleotide sequence ID" value="NZ_CP010904.1"/>
</dbReference>
<feature type="transmembrane region" description="Helical" evidence="24">
    <location>
        <begin position="255"/>
        <end position="275"/>
    </location>
</feature>
<evidence type="ECO:0000256" key="16">
    <source>
        <dbReference type="ARBA" id="ARBA00023209"/>
    </source>
</evidence>
<evidence type="ECO:0000256" key="14">
    <source>
        <dbReference type="ARBA" id="ARBA00023098"/>
    </source>
</evidence>
<evidence type="ECO:0000256" key="4">
    <source>
        <dbReference type="ARBA" id="ARBA00005189"/>
    </source>
</evidence>
<feature type="transmembrane region" description="Helical" evidence="24">
    <location>
        <begin position="142"/>
        <end position="164"/>
    </location>
</feature>
<evidence type="ECO:0000256" key="13">
    <source>
        <dbReference type="ARBA" id="ARBA00022989"/>
    </source>
</evidence>
<evidence type="ECO:0000256" key="5">
    <source>
        <dbReference type="ARBA" id="ARBA00010185"/>
    </source>
</evidence>
<evidence type="ECO:0000256" key="10">
    <source>
        <dbReference type="ARBA" id="ARBA00022679"/>
    </source>
</evidence>
<keyword evidence="17" id="KW-1208">Phospholipid metabolism</keyword>